<reference evidence="1" key="1">
    <citation type="submission" date="2013-08" db="EMBL/GenBank/DDBJ databases">
        <authorList>
            <person name="Mendez C."/>
            <person name="Richter M."/>
            <person name="Ferrer M."/>
            <person name="Sanchez J."/>
        </authorList>
    </citation>
    <scope>NUCLEOTIDE SEQUENCE</scope>
</reference>
<organism evidence="1">
    <name type="scientific">mine drainage metagenome</name>
    <dbReference type="NCBI Taxonomy" id="410659"/>
    <lineage>
        <taxon>unclassified sequences</taxon>
        <taxon>metagenomes</taxon>
        <taxon>ecological metagenomes</taxon>
    </lineage>
</organism>
<evidence type="ECO:0000313" key="1">
    <source>
        <dbReference type="EMBL" id="EQD76716.1"/>
    </source>
</evidence>
<sequence length="261" mass="29077">MRRSGWTLTRAWVMAVLGVACVHAPGVCASVPHPRLWVNAGRSLFKVSPRLAEPLLEIRGLRALGALAVDRERDRLWVCGERHLWAFDRDGAERVQIRLPGWFRRKGRASLVIDTGRRAVWLGSGRHLERFDFAGRRVQADRLARPLVAMTFDPVRARLWLDEGDRLVVLDAHGEKVQTIVLAPGMGHAEALAYDALLDEVWAAGGRTLSRYEASDGVQVFSTRLSGDFDDFLAPDGAGDLWAAGARTHACVCHGQRRYRV</sequence>
<gene>
    <name evidence="1" type="ORF">B1B_01482</name>
</gene>
<proteinExistence type="predicted"/>
<accession>T1BUR6</accession>
<dbReference type="SUPFAM" id="SSF63825">
    <property type="entry name" value="YWTD domain"/>
    <property type="match status" value="1"/>
</dbReference>
<name>T1BUR6_9ZZZZ</name>
<dbReference type="PROSITE" id="PS51257">
    <property type="entry name" value="PROKAR_LIPOPROTEIN"/>
    <property type="match status" value="1"/>
</dbReference>
<reference evidence="1" key="2">
    <citation type="journal article" date="2014" name="ISME J.">
        <title>Microbial stratification in low pH oxic and suboxic macroscopic growths along an acid mine drainage.</title>
        <authorList>
            <person name="Mendez-Garcia C."/>
            <person name="Mesa V."/>
            <person name="Sprenger R.R."/>
            <person name="Richter M."/>
            <person name="Diez M.S."/>
            <person name="Solano J."/>
            <person name="Bargiela R."/>
            <person name="Golyshina O.V."/>
            <person name="Manteca A."/>
            <person name="Ramos J.L."/>
            <person name="Gallego J.R."/>
            <person name="Llorente I."/>
            <person name="Martins Dos Santos V.A."/>
            <person name="Jensen O.N."/>
            <person name="Pelaez A.I."/>
            <person name="Sanchez J."/>
            <person name="Ferrer M."/>
        </authorList>
    </citation>
    <scope>NUCLEOTIDE SEQUENCE</scope>
</reference>
<dbReference type="AlphaFoldDB" id="T1BUR6"/>
<dbReference type="EMBL" id="AUZY01001001">
    <property type="protein sequence ID" value="EQD76716.1"/>
    <property type="molecule type" value="Genomic_DNA"/>
</dbReference>
<protein>
    <submittedName>
        <fullName evidence="1">Uncharacterized protein</fullName>
    </submittedName>
</protein>
<comment type="caution">
    <text evidence="1">The sequence shown here is derived from an EMBL/GenBank/DDBJ whole genome shotgun (WGS) entry which is preliminary data.</text>
</comment>